<sequence>MALKYFEFYRGNLAAGFETIAGKRMNDHAFIVTRHNDDHLPQLDIADDSVDFSRKRQQIIQHDFKLHRFENDWQDVGFQWDNIERRLSELTADWQAEYRQIKAGPTDEWGLRTFDEATQVEQQFVGANAYPDNFTTFVNWLTGFSQGKIR</sequence>
<reference evidence="1 2" key="1">
    <citation type="journal article" date="2015" name="Genome Announc.">
        <title>Expanding the biotechnology potential of lactobacilli through comparative genomics of 213 strains and associated genera.</title>
        <authorList>
            <person name="Sun Z."/>
            <person name="Harris H.M."/>
            <person name="McCann A."/>
            <person name="Guo C."/>
            <person name="Argimon S."/>
            <person name="Zhang W."/>
            <person name="Yang X."/>
            <person name="Jeffery I.B."/>
            <person name="Cooney J.C."/>
            <person name="Kagawa T.F."/>
            <person name="Liu W."/>
            <person name="Song Y."/>
            <person name="Salvetti E."/>
            <person name="Wrobel A."/>
            <person name="Rasinkangas P."/>
            <person name="Parkhill J."/>
            <person name="Rea M.C."/>
            <person name="O'Sullivan O."/>
            <person name="Ritari J."/>
            <person name="Douillard F.P."/>
            <person name="Paul Ross R."/>
            <person name="Yang R."/>
            <person name="Briner A.E."/>
            <person name="Felis G.E."/>
            <person name="de Vos W.M."/>
            <person name="Barrangou R."/>
            <person name="Klaenhammer T.R."/>
            <person name="Caufield P.W."/>
            <person name="Cui Y."/>
            <person name="Zhang H."/>
            <person name="O'Toole P.W."/>
        </authorList>
    </citation>
    <scope>NUCLEOTIDE SEQUENCE [LARGE SCALE GENOMIC DNA]</scope>
    <source>
        <strain evidence="1 2">DSM 20410</strain>
    </source>
</reference>
<keyword evidence="2" id="KW-1185">Reference proteome</keyword>
<dbReference type="EMBL" id="JQBM01000002">
    <property type="protein sequence ID" value="KRN46657.1"/>
    <property type="molecule type" value="Genomic_DNA"/>
</dbReference>
<dbReference type="AlphaFoldDB" id="A0A0R2H152"/>
<evidence type="ECO:0000313" key="1">
    <source>
        <dbReference type="EMBL" id="KRN46657.1"/>
    </source>
</evidence>
<dbReference type="Proteomes" id="UP000051992">
    <property type="component" value="Unassembled WGS sequence"/>
</dbReference>
<dbReference type="PATRIC" id="fig|1629.5.peg.949"/>
<dbReference type="OrthoDB" id="2141036at2"/>
<dbReference type="RefSeq" id="WP_057745751.1">
    <property type="nucleotide sequence ID" value="NZ_BJLU01000002.1"/>
</dbReference>
<evidence type="ECO:0000313" key="2">
    <source>
        <dbReference type="Proteomes" id="UP000051992"/>
    </source>
</evidence>
<name>A0A0R2H152_WEIVI</name>
<proteinExistence type="predicted"/>
<gene>
    <name evidence="1" type="ORF">IV50_GL000942</name>
</gene>
<accession>A0A0R2H152</accession>
<comment type="caution">
    <text evidence="1">The sequence shown here is derived from an EMBL/GenBank/DDBJ whole genome shotgun (WGS) entry which is preliminary data.</text>
</comment>
<organism evidence="1 2">
    <name type="scientific">Weissella viridescens</name>
    <name type="common">Lactobacillus viridescens</name>
    <dbReference type="NCBI Taxonomy" id="1629"/>
    <lineage>
        <taxon>Bacteria</taxon>
        <taxon>Bacillati</taxon>
        <taxon>Bacillota</taxon>
        <taxon>Bacilli</taxon>
        <taxon>Lactobacillales</taxon>
        <taxon>Lactobacillaceae</taxon>
        <taxon>Weissella</taxon>
    </lineage>
</organism>
<protein>
    <submittedName>
        <fullName evidence="1">Uncharacterized protein</fullName>
    </submittedName>
</protein>